<feature type="chain" id="PRO_5043799317" description="Secreted protein" evidence="1">
    <location>
        <begin position="25"/>
        <end position="75"/>
    </location>
</feature>
<dbReference type="EMBL" id="JAWWNJ010000055">
    <property type="protein sequence ID" value="KAK7014935.1"/>
    <property type="molecule type" value="Genomic_DNA"/>
</dbReference>
<evidence type="ECO:0008006" key="4">
    <source>
        <dbReference type="Google" id="ProtNLM"/>
    </source>
</evidence>
<feature type="signal peptide" evidence="1">
    <location>
        <begin position="1"/>
        <end position="24"/>
    </location>
</feature>
<proteinExistence type="predicted"/>
<keyword evidence="1" id="KW-0732">Signal</keyword>
<evidence type="ECO:0000313" key="2">
    <source>
        <dbReference type="EMBL" id="KAK7014935.1"/>
    </source>
</evidence>
<sequence>MQIQARLWVPLLYFKLQCVGSAAGIRPPRRTAMYRTNTAVQQQTTGQRARRLGSWARFNAHMGLDENIWEKSEWD</sequence>
<evidence type="ECO:0000256" key="1">
    <source>
        <dbReference type="SAM" id="SignalP"/>
    </source>
</evidence>
<protein>
    <recommendedName>
        <fullName evidence="4">Secreted protein</fullName>
    </recommendedName>
</protein>
<gene>
    <name evidence="2" type="ORF">R3P38DRAFT_2998519</name>
</gene>
<accession>A0AAW0ANN9</accession>
<evidence type="ECO:0000313" key="3">
    <source>
        <dbReference type="Proteomes" id="UP001362999"/>
    </source>
</evidence>
<dbReference type="AlphaFoldDB" id="A0AAW0ANN9"/>
<keyword evidence="3" id="KW-1185">Reference proteome</keyword>
<reference evidence="2 3" key="1">
    <citation type="journal article" date="2024" name="J Genomics">
        <title>Draft genome sequencing and assembly of Favolaschia claudopus CIRM-BRFM 2984 isolated from oak limbs.</title>
        <authorList>
            <person name="Navarro D."/>
            <person name="Drula E."/>
            <person name="Chaduli D."/>
            <person name="Cazenave R."/>
            <person name="Ahrendt S."/>
            <person name="Wang J."/>
            <person name="Lipzen A."/>
            <person name="Daum C."/>
            <person name="Barry K."/>
            <person name="Grigoriev I.V."/>
            <person name="Favel A."/>
            <person name="Rosso M.N."/>
            <person name="Martin F."/>
        </authorList>
    </citation>
    <scope>NUCLEOTIDE SEQUENCE [LARGE SCALE GENOMIC DNA]</scope>
    <source>
        <strain evidence="2 3">CIRM-BRFM 2984</strain>
    </source>
</reference>
<dbReference type="Proteomes" id="UP001362999">
    <property type="component" value="Unassembled WGS sequence"/>
</dbReference>
<comment type="caution">
    <text evidence="2">The sequence shown here is derived from an EMBL/GenBank/DDBJ whole genome shotgun (WGS) entry which is preliminary data.</text>
</comment>
<name>A0AAW0ANN9_9AGAR</name>
<organism evidence="2 3">
    <name type="scientific">Favolaschia claudopus</name>
    <dbReference type="NCBI Taxonomy" id="2862362"/>
    <lineage>
        <taxon>Eukaryota</taxon>
        <taxon>Fungi</taxon>
        <taxon>Dikarya</taxon>
        <taxon>Basidiomycota</taxon>
        <taxon>Agaricomycotina</taxon>
        <taxon>Agaricomycetes</taxon>
        <taxon>Agaricomycetidae</taxon>
        <taxon>Agaricales</taxon>
        <taxon>Marasmiineae</taxon>
        <taxon>Mycenaceae</taxon>
        <taxon>Favolaschia</taxon>
    </lineage>
</organism>